<dbReference type="RefSeq" id="WP_268043340.1">
    <property type="nucleotide sequence ID" value="NZ_CP104064.1"/>
</dbReference>
<name>A0ABY6YZV7_9BACL</name>
<gene>
    <name evidence="1" type="ORF">NZD86_17530</name>
</gene>
<accession>A0ABY6YZV7</accession>
<keyword evidence="2" id="KW-1185">Reference proteome</keyword>
<reference evidence="1" key="1">
    <citation type="submission" date="2022-08" db="EMBL/GenBank/DDBJ databases">
        <title>Alicyclobacillus dauci DSM2870, complete genome.</title>
        <authorList>
            <person name="Wang Q."/>
            <person name="Cai R."/>
            <person name="Wang Z."/>
        </authorList>
    </citation>
    <scope>NUCLEOTIDE SEQUENCE</scope>
    <source>
        <strain evidence="1">DSM 28700</strain>
    </source>
</reference>
<organism evidence="1 2">
    <name type="scientific">Alicyclobacillus dauci</name>
    <dbReference type="NCBI Taxonomy" id="1475485"/>
    <lineage>
        <taxon>Bacteria</taxon>
        <taxon>Bacillati</taxon>
        <taxon>Bacillota</taxon>
        <taxon>Bacilli</taxon>
        <taxon>Bacillales</taxon>
        <taxon>Alicyclobacillaceae</taxon>
        <taxon>Alicyclobacillus</taxon>
    </lineage>
</organism>
<dbReference type="EMBL" id="CP104064">
    <property type="protein sequence ID" value="WAH36040.1"/>
    <property type="molecule type" value="Genomic_DNA"/>
</dbReference>
<dbReference type="Proteomes" id="UP001164803">
    <property type="component" value="Chromosome"/>
</dbReference>
<evidence type="ECO:0000313" key="1">
    <source>
        <dbReference type="EMBL" id="WAH36040.1"/>
    </source>
</evidence>
<proteinExistence type="predicted"/>
<protein>
    <submittedName>
        <fullName evidence="1">Uncharacterized protein</fullName>
    </submittedName>
</protein>
<evidence type="ECO:0000313" key="2">
    <source>
        <dbReference type="Proteomes" id="UP001164803"/>
    </source>
</evidence>
<sequence>MNHATFASHMGFSTWDDLLRASECIAFEPGRAWYVTETNTWYKWVVWNTNYDMYYNHKTREDALKSMKWLFDELHIHISAWCAPEVYDRIQSIFMGQMSNSVR</sequence>